<evidence type="ECO:0000313" key="2">
    <source>
        <dbReference type="Proteomes" id="UP001148629"/>
    </source>
</evidence>
<dbReference type="EMBL" id="JANRMS010002928">
    <property type="protein sequence ID" value="KAJ3520317.1"/>
    <property type="molecule type" value="Genomic_DNA"/>
</dbReference>
<keyword evidence="2" id="KW-1185">Reference proteome</keyword>
<dbReference type="Proteomes" id="UP001148629">
    <property type="component" value="Unassembled WGS sequence"/>
</dbReference>
<name>A0ACC1RM37_9HYPO</name>
<accession>A0ACC1RM37</accession>
<evidence type="ECO:0000313" key="1">
    <source>
        <dbReference type="EMBL" id="KAJ3520317.1"/>
    </source>
</evidence>
<organism evidence="1 2">
    <name type="scientific">Fusarium decemcellulare</name>
    <dbReference type="NCBI Taxonomy" id="57161"/>
    <lineage>
        <taxon>Eukaryota</taxon>
        <taxon>Fungi</taxon>
        <taxon>Dikarya</taxon>
        <taxon>Ascomycota</taxon>
        <taxon>Pezizomycotina</taxon>
        <taxon>Sordariomycetes</taxon>
        <taxon>Hypocreomycetidae</taxon>
        <taxon>Hypocreales</taxon>
        <taxon>Nectriaceae</taxon>
        <taxon>Fusarium</taxon>
        <taxon>Fusarium decemcellulare species complex</taxon>
    </lineage>
</organism>
<gene>
    <name evidence="1" type="ORF">NM208_g13758</name>
</gene>
<protein>
    <submittedName>
        <fullName evidence="1">Uncharacterized protein</fullName>
    </submittedName>
</protein>
<sequence length="428" mass="44673">MRPSTVIALTLLKATSVVAGLCRPHASGLLTSTGVASSEAQQLTESVETSSTASSSETTATESLSSVDSTQSSETSTGTEASSSTTAIGSESTETSTSSTATASAGPAVILAVQQQRRLQKRVIGGFVGDNNPDSCTFASSFQLVSDELLEQGVAIYYSGEDYKELRSQDAPPADSITKTFSVFQDVLQFNDPSLPNGGAGFCQDPNDGQVYITFTSRPSGCIAVSLIVYKAELCQNGQIIDIGVSSSVSSATTPEEATGTTDISAATAASASICNRGVGGNAGDPPLTSRLSDCKELDVVTVSPYTVTTTKETPTLVVRIPTGFPTKRQVLNQLTARAEGEPTATTIYPTAVPTYATYCDSPEAYYSACSQAGITPSTTTLPTPTTTKVVTTPACPMRRMVKRGGEAMGYEFEDGWDAYNMPGYRLF</sequence>
<reference evidence="1" key="1">
    <citation type="submission" date="2022-08" db="EMBL/GenBank/DDBJ databases">
        <title>Genome Sequence of Fusarium decemcellulare.</title>
        <authorList>
            <person name="Buettner E."/>
        </authorList>
    </citation>
    <scope>NUCLEOTIDE SEQUENCE</scope>
    <source>
        <strain evidence="1">Babe19</strain>
    </source>
</reference>
<comment type="caution">
    <text evidence="1">The sequence shown here is derived from an EMBL/GenBank/DDBJ whole genome shotgun (WGS) entry which is preliminary data.</text>
</comment>
<proteinExistence type="predicted"/>